<feature type="domain" description="RagB/SusD" evidence="6">
    <location>
        <begin position="365"/>
        <end position="530"/>
    </location>
</feature>
<dbReference type="Proteomes" id="UP001517367">
    <property type="component" value="Unassembled WGS sequence"/>
</dbReference>
<keyword evidence="9" id="KW-1185">Reference proteome</keyword>
<evidence type="ECO:0000259" key="7">
    <source>
        <dbReference type="Pfam" id="PF14322"/>
    </source>
</evidence>
<name>A0ABW9JR77_9SPHI</name>
<keyword evidence="4" id="KW-0472">Membrane</keyword>
<proteinExistence type="inferred from homology"/>
<keyword evidence="5" id="KW-0998">Cell outer membrane</keyword>
<dbReference type="Pfam" id="PF07980">
    <property type="entry name" value="SusD_RagB"/>
    <property type="match status" value="1"/>
</dbReference>
<feature type="domain" description="SusD-like N-terminal" evidence="7">
    <location>
        <begin position="81"/>
        <end position="219"/>
    </location>
</feature>
<accession>A0ABW9JR77</accession>
<dbReference type="InterPro" id="IPR011990">
    <property type="entry name" value="TPR-like_helical_dom_sf"/>
</dbReference>
<dbReference type="RefSeq" id="WP_138729457.1">
    <property type="nucleotide sequence ID" value="NZ_SRMP02000052.1"/>
</dbReference>
<dbReference type="SUPFAM" id="SSF48452">
    <property type="entry name" value="TPR-like"/>
    <property type="match status" value="1"/>
</dbReference>
<evidence type="ECO:0000313" key="9">
    <source>
        <dbReference type="Proteomes" id="UP001517367"/>
    </source>
</evidence>
<dbReference type="EMBL" id="SRMP02000052">
    <property type="protein sequence ID" value="MFN0293793.1"/>
    <property type="molecule type" value="Genomic_DNA"/>
</dbReference>
<evidence type="ECO:0000256" key="5">
    <source>
        <dbReference type="ARBA" id="ARBA00023237"/>
    </source>
</evidence>
<evidence type="ECO:0000259" key="6">
    <source>
        <dbReference type="Pfam" id="PF07980"/>
    </source>
</evidence>
<evidence type="ECO:0000313" key="8">
    <source>
        <dbReference type="EMBL" id="MFN0293793.1"/>
    </source>
</evidence>
<dbReference type="Pfam" id="PF14322">
    <property type="entry name" value="SusD-like_3"/>
    <property type="match status" value="1"/>
</dbReference>
<dbReference type="InterPro" id="IPR012944">
    <property type="entry name" value="SusD_RagB_dom"/>
</dbReference>
<dbReference type="InterPro" id="IPR033985">
    <property type="entry name" value="SusD-like_N"/>
</dbReference>
<evidence type="ECO:0000256" key="4">
    <source>
        <dbReference type="ARBA" id="ARBA00023136"/>
    </source>
</evidence>
<gene>
    <name evidence="8" type="ORF">E5L68_020625</name>
</gene>
<comment type="caution">
    <text evidence="8">The sequence shown here is derived from an EMBL/GenBank/DDBJ whole genome shotgun (WGS) entry which is preliminary data.</text>
</comment>
<dbReference type="CDD" id="cd08977">
    <property type="entry name" value="SusD"/>
    <property type="match status" value="1"/>
</dbReference>
<sequence>MRRSLIHMIVIALLPLLSCNKLALEPKGFVALEQFYKNEAEALQGLTGVYNTLGDASFYGRDWFFAFNIQDDLGYYDRNYTTEELFINNFSYTNPRLNSLWKNLYGGANRASIFLENVERVAFKDNTLKEAYKGEAKFLRAYYYFILSSLWGDIPLRKEAITSVSQESQIGPTSKTEIFDFIIQEMEQAETMVYTADKFQSMGRINKSTVQGILARVYLKQAGYPINKGKPAFEKALYWAQQVEISGLHSLNPDYQAVFINLIADEYETTYRESIWEVEFKGNNVDGNQTAGYLGSYNGIYCNDGTNADTPGWCYGYLSCTLKMEDLYTMPADAIRKNWNVAAFRYNYTAATGVRAKTNWSAAQMVYRSAGKFRREHEKSTPKARDFTPINFPVLRYADVLLMIAEADNEYNGAPTAVGYAAINEVRKRAMPTVALISGMNYGTFQQLVRDERARELCFEGTRKMDLVRWGIYVETMTTGRRNMVNESRWHANKKYASFIADFTSQKHNLYPIPSSELSTNSKMKQNPLW</sequence>
<dbReference type="Gene3D" id="1.25.40.390">
    <property type="match status" value="1"/>
</dbReference>
<evidence type="ECO:0000256" key="1">
    <source>
        <dbReference type="ARBA" id="ARBA00004442"/>
    </source>
</evidence>
<organism evidence="8 9">
    <name type="scientific">Pedobacter helvus</name>
    <dbReference type="NCBI Taxonomy" id="2563444"/>
    <lineage>
        <taxon>Bacteria</taxon>
        <taxon>Pseudomonadati</taxon>
        <taxon>Bacteroidota</taxon>
        <taxon>Sphingobacteriia</taxon>
        <taxon>Sphingobacteriales</taxon>
        <taxon>Sphingobacteriaceae</taxon>
        <taxon>Pedobacter</taxon>
    </lineage>
</organism>
<comment type="similarity">
    <text evidence="2">Belongs to the SusD family.</text>
</comment>
<evidence type="ECO:0000256" key="3">
    <source>
        <dbReference type="ARBA" id="ARBA00022729"/>
    </source>
</evidence>
<reference evidence="8 9" key="1">
    <citation type="submission" date="2024-12" db="EMBL/GenBank/DDBJ databases">
        <authorList>
            <person name="Hu S."/>
        </authorList>
    </citation>
    <scope>NUCLEOTIDE SEQUENCE [LARGE SCALE GENOMIC DNA]</scope>
    <source>
        <strain evidence="8 9">P-25</strain>
    </source>
</reference>
<protein>
    <submittedName>
        <fullName evidence="8">RagB/SusD family nutrient uptake outer membrane protein</fullName>
    </submittedName>
</protein>
<comment type="subcellular location">
    <subcellularLocation>
        <location evidence="1">Cell outer membrane</location>
    </subcellularLocation>
</comment>
<keyword evidence="3" id="KW-0732">Signal</keyword>
<evidence type="ECO:0000256" key="2">
    <source>
        <dbReference type="ARBA" id="ARBA00006275"/>
    </source>
</evidence>